<evidence type="ECO:0000256" key="8">
    <source>
        <dbReference type="ARBA" id="ARBA00039386"/>
    </source>
</evidence>
<dbReference type="EMBL" id="LAZL01000011">
    <property type="protein sequence ID" value="KMT65427.1"/>
    <property type="molecule type" value="Genomic_DNA"/>
</dbReference>
<comment type="cofactor">
    <cofactor evidence="7">
        <name>[2Fe-2S] cluster</name>
        <dbReference type="ChEBI" id="CHEBI:190135"/>
    </cofactor>
</comment>
<keyword evidence="6" id="KW-0411">Iron-sulfur</keyword>
<protein>
    <recommendedName>
        <fullName evidence="8">Bacterioferritin-associated ferredoxin</fullName>
    </recommendedName>
</protein>
<dbReference type="InterPro" id="IPR007419">
    <property type="entry name" value="BFD-like_2Fe2S-bd_dom"/>
</dbReference>
<keyword evidence="12" id="KW-1185">Reference proteome</keyword>
<dbReference type="Pfam" id="PF04324">
    <property type="entry name" value="Fer2_BFD"/>
    <property type="match status" value="1"/>
</dbReference>
<evidence type="ECO:0000256" key="2">
    <source>
        <dbReference type="ARBA" id="ARBA00022714"/>
    </source>
</evidence>
<evidence type="ECO:0000256" key="6">
    <source>
        <dbReference type="ARBA" id="ARBA00023014"/>
    </source>
</evidence>
<evidence type="ECO:0000256" key="9">
    <source>
        <dbReference type="ARBA" id="ARBA00046332"/>
    </source>
</evidence>
<sequence>MYVCLCNGVTDREIKKEVHNGCDSVAALQCKMAIANQCGRCSQHAKDIINETRIEKNSQLIASFA</sequence>
<dbReference type="Proteomes" id="UP000037600">
    <property type="component" value="Unassembled WGS sequence"/>
</dbReference>
<comment type="caution">
    <text evidence="11">The sequence shown here is derived from an EMBL/GenBank/DDBJ whole genome shotgun (WGS) entry which is preliminary data.</text>
</comment>
<evidence type="ECO:0000256" key="7">
    <source>
        <dbReference type="ARBA" id="ARBA00034078"/>
    </source>
</evidence>
<evidence type="ECO:0000259" key="10">
    <source>
        <dbReference type="Pfam" id="PF04324"/>
    </source>
</evidence>
<evidence type="ECO:0000313" key="11">
    <source>
        <dbReference type="EMBL" id="KMT65427.1"/>
    </source>
</evidence>
<accession>A0A0J8GRS2</accession>
<dbReference type="Gene3D" id="1.10.10.1100">
    <property type="entry name" value="BFD-like [2Fe-2S]-binding domain"/>
    <property type="match status" value="1"/>
</dbReference>
<evidence type="ECO:0000313" key="12">
    <source>
        <dbReference type="Proteomes" id="UP000037600"/>
    </source>
</evidence>
<feature type="domain" description="BFD-like [2Fe-2S]-binding" evidence="10">
    <location>
        <begin position="2"/>
        <end position="51"/>
    </location>
</feature>
<dbReference type="InterPro" id="IPR052371">
    <property type="entry name" value="BFD-associated_ferredoxin"/>
</dbReference>
<keyword evidence="4" id="KW-0249">Electron transport</keyword>
<dbReference type="AlphaFoldDB" id="A0A0J8GRS2"/>
<reference evidence="11 12" key="1">
    <citation type="submission" date="2015-04" db="EMBL/GenBank/DDBJ databases">
        <title>Draft Genome Sequence of the Novel Agar-Digesting Marine Bacterium Q1.</title>
        <authorList>
            <person name="Li Y."/>
            <person name="Li D."/>
            <person name="Chen G."/>
            <person name="Du Z."/>
        </authorList>
    </citation>
    <scope>NUCLEOTIDE SEQUENCE [LARGE SCALE GENOMIC DNA]</scope>
    <source>
        <strain evidence="11 12">Q1</strain>
    </source>
</reference>
<dbReference type="InterPro" id="IPR041854">
    <property type="entry name" value="BFD-like_2Fe2S-bd_dom_sf"/>
</dbReference>
<evidence type="ECO:0000256" key="1">
    <source>
        <dbReference type="ARBA" id="ARBA00022448"/>
    </source>
</evidence>
<keyword evidence="5" id="KW-0408">Iron</keyword>
<proteinExistence type="inferred from homology"/>
<name>A0A0J8GRS2_9ALTE</name>
<dbReference type="GO" id="GO:0046872">
    <property type="term" value="F:metal ion binding"/>
    <property type="evidence" value="ECO:0007669"/>
    <property type="project" value="UniProtKB-KW"/>
</dbReference>
<dbReference type="PANTHER" id="PTHR37424">
    <property type="entry name" value="BACTERIOFERRITIN-ASSOCIATED FERREDOXIN"/>
    <property type="match status" value="1"/>
</dbReference>
<dbReference type="RefSeq" id="WP_048691681.1">
    <property type="nucleotide sequence ID" value="NZ_KQ130488.1"/>
</dbReference>
<keyword evidence="2" id="KW-0001">2Fe-2S</keyword>
<keyword evidence="3" id="KW-0479">Metal-binding</keyword>
<organism evidence="11 12">
    <name type="scientific">Catenovulum maritimum</name>
    <dbReference type="NCBI Taxonomy" id="1513271"/>
    <lineage>
        <taxon>Bacteria</taxon>
        <taxon>Pseudomonadati</taxon>
        <taxon>Pseudomonadota</taxon>
        <taxon>Gammaproteobacteria</taxon>
        <taxon>Alteromonadales</taxon>
        <taxon>Alteromonadaceae</taxon>
        <taxon>Catenovulum</taxon>
    </lineage>
</organism>
<dbReference type="PANTHER" id="PTHR37424:SF1">
    <property type="entry name" value="BACTERIOFERRITIN-ASSOCIATED FERREDOXIN"/>
    <property type="match status" value="1"/>
</dbReference>
<evidence type="ECO:0000256" key="4">
    <source>
        <dbReference type="ARBA" id="ARBA00022982"/>
    </source>
</evidence>
<dbReference type="GO" id="GO:0051537">
    <property type="term" value="F:2 iron, 2 sulfur cluster binding"/>
    <property type="evidence" value="ECO:0007669"/>
    <property type="project" value="UniProtKB-KW"/>
</dbReference>
<dbReference type="OrthoDB" id="9815350at2"/>
<evidence type="ECO:0000256" key="5">
    <source>
        <dbReference type="ARBA" id="ARBA00023004"/>
    </source>
</evidence>
<keyword evidence="1" id="KW-0813">Transport</keyword>
<evidence type="ECO:0000256" key="3">
    <source>
        <dbReference type="ARBA" id="ARBA00022723"/>
    </source>
</evidence>
<gene>
    <name evidence="11" type="ORF">XM47_08710</name>
</gene>
<comment type="similarity">
    <text evidence="9">Belongs to the Bfd family.</text>
</comment>
<dbReference type="STRING" id="1513271.XM47_08710"/>